<dbReference type="PANTHER" id="PTHR11364:SF27">
    <property type="entry name" value="SULFURTRANSFERASE"/>
    <property type="match status" value="1"/>
</dbReference>
<dbReference type="InterPro" id="IPR045078">
    <property type="entry name" value="TST/MPST-like"/>
</dbReference>
<keyword evidence="4" id="KW-0670">Pyruvate</keyword>
<dbReference type="Proteomes" id="UP000199017">
    <property type="component" value="Unassembled WGS sequence"/>
</dbReference>
<dbReference type="Gene3D" id="3.40.250.10">
    <property type="entry name" value="Rhodanese-like domain"/>
    <property type="match status" value="2"/>
</dbReference>
<dbReference type="EMBL" id="FNDU01000001">
    <property type="protein sequence ID" value="SDH42486.1"/>
    <property type="molecule type" value="Genomic_DNA"/>
</dbReference>
<dbReference type="InterPro" id="IPR036873">
    <property type="entry name" value="Rhodanese-like_dom_sf"/>
</dbReference>
<keyword evidence="2" id="KW-0677">Repeat</keyword>
<dbReference type="InterPro" id="IPR001763">
    <property type="entry name" value="Rhodanese-like_dom"/>
</dbReference>
<evidence type="ECO:0000256" key="1">
    <source>
        <dbReference type="ARBA" id="ARBA00022679"/>
    </source>
</evidence>
<dbReference type="PROSITE" id="PS50206">
    <property type="entry name" value="RHODANESE_3"/>
    <property type="match status" value="2"/>
</dbReference>
<dbReference type="GO" id="GO:0004792">
    <property type="term" value="F:thiosulfate-cyanide sulfurtransferase activity"/>
    <property type="evidence" value="ECO:0007669"/>
    <property type="project" value="TreeGrafter"/>
</dbReference>
<dbReference type="Pfam" id="PF00581">
    <property type="entry name" value="Rhodanese"/>
    <property type="match status" value="2"/>
</dbReference>
<feature type="domain" description="Rhodanese" evidence="3">
    <location>
        <begin position="164"/>
        <end position="274"/>
    </location>
</feature>
<dbReference type="SUPFAM" id="SSF52821">
    <property type="entry name" value="Rhodanese/Cell cycle control phosphatase"/>
    <property type="match status" value="2"/>
</dbReference>
<dbReference type="CDD" id="cd01448">
    <property type="entry name" value="TST_Repeat_1"/>
    <property type="match status" value="1"/>
</dbReference>
<evidence type="ECO:0000256" key="2">
    <source>
        <dbReference type="ARBA" id="ARBA00022737"/>
    </source>
</evidence>
<dbReference type="PANTHER" id="PTHR11364">
    <property type="entry name" value="THIOSULFATE SULFERTANSFERASE"/>
    <property type="match status" value="1"/>
</dbReference>
<accession>A0A1G8CAF7</accession>
<dbReference type="CDD" id="cd01449">
    <property type="entry name" value="TST_Repeat_2"/>
    <property type="match status" value="1"/>
</dbReference>
<evidence type="ECO:0000313" key="5">
    <source>
        <dbReference type="Proteomes" id="UP000199017"/>
    </source>
</evidence>
<sequence>MRYLVTSGWLEQQLNKKEYRVVDCRFHLDAPNKGRDLYKEGHIPGSVYFDLEKDMSGEEENHGGRHPLPDMNDFAEKLSNCGIDKSTKVVAYDDQGGAMAARFWWMLMFLGHKDVYVLDRPFSVWKEEERPVEQHIPTYEPKVFLPEIEPRLLVHLEEVKLVLQDKTAALIDARDEDRFKGKRDNIDGIAGHIPGARHYFWKNVLDESGKWRDRNKLKTYFKDLPKEDDIFSYCGSGVTACVNVLALKEAGYENARLYAGSWSDWITYDDLPIETDKEN</sequence>
<organism evidence="4 5">
    <name type="scientific">Alteribacillus bidgolensis</name>
    <dbReference type="NCBI Taxonomy" id="930129"/>
    <lineage>
        <taxon>Bacteria</taxon>
        <taxon>Bacillati</taxon>
        <taxon>Bacillota</taxon>
        <taxon>Bacilli</taxon>
        <taxon>Bacillales</taxon>
        <taxon>Bacillaceae</taxon>
        <taxon>Alteribacillus</taxon>
    </lineage>
</organism>
<dbReference type="AlphaFoldDB" id="A0A1G8CAF7"/>
<dbReference type="OrthoDB" id="9770030at2"/>
<evidence type="ECO:0000259" key="3">
    <source>
        <dbReference type="PROSITE" id="PS50206"/>
    </source>
</evidence>
<proteinExistence type="predicted"/>
<protein>
    <submittedName>
        <fullName evidence="4">Thiosulfate/3-mercaptopyruvate sulfurtransferase</fullName>
    </submittedName>
</protein>
<gene>
    <name evidence="4" type="ORF">SAMN05216352_101249</name>
</gene>
<evidence type="ECO:0000313" key="4">
    <source>
        <dbReference type="EMBL" id="SDH42486.1"/>
    </source>
</evidence>
<name>A0A1G8CAF7_9BACI</name>
<keyword evidence="5" id="KW-1185">Reference proteome</keyword>
<feature type="domain" description="Rhodanese" evidence="3">
    <location>
        <begin position="15"/>
        <end position="134"/>
    </location>
</feature>
<dbReference type="FunFam" id="3.40.250.10:FF:000035">
    <property type="entry name" value="Thiosulfate sulfurtransferase"/>
    <property type="match status" value="1"/>
</dbReference>
<dbReference type="SMART" id="SM00450">
    <property type="entry name" value="RHOD"/>
    <property type="match status" value="2"/>
</dbReference>
<reference evidence="4 5" key="1">
    <citation type="submission" date="2016-10" db="EMBL/GenBank/DDBJ databases">
        <authorList>
            <person name="de Groot N.N."/>
        </authorList>
    </citation>
    <scope>NUCLEOTIDE SEQUENCE [LARGE SCALE GENOMIC DNA]</scope>
    <source>
        <strain evidence="5">P4B,CCM 7963,CECT 7998,DSM 25260,IBRC-M 10614,KCTC 13821</strain>
    </source>
</reference>
<keyword evidence="1 4" id="KW-0808">Transferase</keyword>
<dbReference type="RefSeq" id="WP_091579762.1">
    <property type="nucleotide sequence ID" value="NZ_FNDU01000001.1"/>
</dbReference>
<dbReference type="STRING" id="930129.SAMN05216352_101249"/>